<dbReference type="EC" id="2.8.2.-" evidence="6"/>
<gene>
    <name evidence="8" type="primary">ST1S3</name>
</gene>
<evidence type="ECO:0000256" key="4">
    <source>
        <dbReference type="ARBA" id="ARBA00022679"/>
    </source>
</evidence>
<feature type="domain" description="Sulfotransferase" evidence="7">
    <location>
        <begin position="49"/>
        <end position="297"/>
    </location>
</feature>
<dbReference type="GO" id="GO:0006805">
    <property type="term" value="P:xenobiotic metabolic process"/>
    <property type="evidence" value="ECO:0007669"/>
    <property type="project" value="UniProtKB-ARBA"/>
</dbReference>
<evidence type="ECO:0000256" key="3">
    <source>
        <dbReference type="ARBA" id="ARBA00022490"/>
    </source>
</evidence>
<dbReference type="GO" id="GO:0006584">
    <property type="term" value="P:catecholamine metabolic process"/>
    <property type="evidence" value="ECO:0007669"/>
    <property type="project" value="UniProtKB-KW"/>
</dbReference>
<dbReference type="GO" id="GO:0008146">
    <property type="term" value="F:sulfotransferase activity"/>
    <property type="evidence" value="ECO:0007669"/>
    <property type="project" value="InterPro"/>
</dbReference>
<dbReference type="FunFam" id="3.40.50.300:FF:000433">
    <property type="entry name" value="Estrogen sulfotransferase"/>
    <property type="match status" value="1"/>
</dbReference>
<name>C3KI21_ANOFI</name>
<comment type="subcellular location">
    <subcellularLocation>
        <location evidence="1">Cytoplasm</location>
    </subcellularLocation>
</comment>
<dbReference type="Gene3D" id="3.40.50.300">
    <property type="entry name" value="P-loop containing nucleotide triphosphate hydrolases"/>
    <property type="match status" value="1"/>
</dbReference>
<evidence type="ECO:0000259" key="7">
    <source>
        <dbReference type="Pfam" id="PF00685"/>
    </source>
</evidence>
<dbReference type="InterPro" id="IPR000863">
    <property type="entry name" value="Sulfotransferase_dom"/>
</dbReference>
<evidence type="ECO:0000256" key="1">
    <source>
        <dbReference type="ARBA" id="ARBA00004496"/>
    </source>
</evidence>
<evidence type="ECO:0000256" key="6">
    <source>
        <dbReference type="RuleBase" id="RU361155"/>
    </source>
</evidence>
<dbReference type="GO" id="GO:0005737">
    <property type="term" value="C:cytoplasm"/>
    <property type="evidence" value="ECO:0007669"/>
    <property type="project" value="UniProtKB-SubCell"/>
</dbReference>
<sequence length="305" mass="36197">MAEEPATFRMSSDKDKLPPRPELFDFHGVSMTHYFTDNWENIQNFQARPDDILIATYPKAGTTWVSYILDLLYFGRTERQTSIPIFERVPFLEIFVPNMPSGKDLADKLPTSPRLIKTHFPVQFVPKSFWEQNCRVIYVGRNAKDNMVSYFHFDRMNMVQPAPGDWSDYIHRCMEGNMAFGSWYDHVNDWWKKKQTYPKIHYMLFEDMVEDTRREIDKLCSFLGLSHSDEDKKRVTTGVHFDNMKKDDMANYSTIEVMDFKISPFMRKGKVGDWKNHFTVAQSEKFDEDYKKKMTDLTLQFRTEI</sequence>
<keyword evidence="3" id="KW-0963">Cytoplasm</keyword>
<comment type="similarity">
    <text evidence="2 6">Belongs to the sulfotransferase 1 family.</text>
</comment>
<keyword evidence="5" id="KW-0128">Catecholamine metabolism</keyword>
<organism evidence="8">
    <name type="scientific">Anoplopoma fimbria</name>
    <name type="common">Sablefish</name>
    <dbReference type="NCBI Taxonomy" id="229290"/>
    <lineage>
        <taxon>Eukaryota</taxon>
        <taxon>Metazoa</taxon>
        <taxon>Chordata</taxon>
        <taxon>Craniata</taxon>
        <taxon>Vertebrata</taxon>
        <taxon>Euteleostomi</taxon>
        <taxon>Actinopterygii</taxon>
        <taxon>Neopterygii</taxon>
        <taxon>Teleostei</taxon>
        <taxon>Neoteleostei</taxon>
        <taxon>Acanthomorphata</taxon>
        <taxon>Eupercaria</taxon>
        <taxon>Perciformes</taxon>
        <taxon>Cottioidei</taxon>
        <taxon>Anoplopomatales</taxon>
        <taxon>Anoplopomatidae</taxon>
        <taxon>Anoplopoma</taxon>
    </lineage>
</organism>
<dbReference type="EMBL" id="BT082586">
    <property type="protein sequence ID" value="ACQ58293.1"/>
    <property type="molecule type" value="mRNA"/>
</dbReference>
<protein>
    <recommendedName>
        <fullName evidence="6">Sulfotransferase</fullName>
        <ecNumber evidence="6">2.8.2.-</ecNumber>
    </recommendedName>
</protein>
<dbReference type="PANTHER" id="PTHR11783">
    <property type="entry name" value="SULFOTRANSFERASE SULT"/>
    <property type="match status" value="1"/>
</dbReference>
<dbReference type="SUPFAM" id="SSF52540">
    <property type="entry name" value="P-loop containing nucleoside triphosphate hydrolases"/>
    <property type="match status" value="1"/>
</dbReference>
<reference evidence="8" key="1">
    <citation type="submission" date="2009-05" db="EMBL/GenBank/DDBJ databases">
        <title>Anoplopoma fimbria ESTs and full-length cDNAs.</title>
        <authorList>
            <person name="Messmer A."/>
            <person name="Rondeau E."/>
            <person name="Sanderson D."/>
            <person name="Cooper G."/>
            <person name="Leong J."/>
            <person name="Koop B.F."/>
        </authorList>
    </citation>
    <scope>NUCLEOTIDE SEQUENCE</scope>
    <source>
        <tissue evidence="8">Brain</tissue>
    </source>
</reference>
<keyword evidence="4 6" id="KW-0808">Transferase</keyword>
<dbReference type="InterPro" id="IPR027417">
    <property type="entry name" value="P-loop_NTPase"/>
</dbReference>
<proteinExistence type="evidence at transcript level"/>
<evidence type="ECO:0000256" key="5">
    <source>
        <dbReference type="ARBA" id="ARBA00022939"/>
    </source>
</evidence>
<evidence type="ECO:0000256" key="2">
    <source>
        <dbReference type="ARBA" id="ARBA00005771"/>
    </source>
</evidence>
<evidence type="ECO:0000313" key="8">
    <source>
        <dbReference type="EMBL" id="ACQ58293.1"/>
    </source>
</evidence>
<dbReference type="AlphaFoldDB" id="C3KI21"/>
<accession>C3KI21</accession>
<dbReference type="Pfam" id="PF00685">
    <property type="entry name" value="Sulfotransfer_1"/>
    <property type="match status" value="1"/>
</dbReference>